<evidence type="ECO:0000259" key="1">
    <source>
        <dbReference type="Pfam" id="PF00534"/>
    </source>
</evidence>
<gene>
    <name evidence="3" type="ORF">AABD74_12790</name>
</gene>
<proteinExistence type="predicted"/>
<dbReference type="PANTHER" id="PTHR12526">
    <property type="entry name" value="GLYCOSYLTRANSFERASE"/>
    <property type="match status" value="1"/>
</dbReference>
<sequence length="389" mass="45082">MDNRKNILMICSWLDYELRLGSFFMDQALVLSDNFNFILINFRPVKLKPKNFNKIFKIEKNIYEDKVTILYLYYPVFKIFKSNFFLKLIEKKAFRVLRKYLKKDKIEIDLVHAQSVFDAVFWALSYHEEYKTPYLLTEHNQFTLRNIRKPKIKKLDSALKNSKFNLVVSNDLVRQFAANYFFSDFVNVGNMVNEQLFNNNNRKSSEFFEITTVGAFAPIKDQITALRALKIIDDLNYPKIKFTWIGINAWEIGSEDEVDSLISSFKFKNIEIEIVKLASKTEIVLALQKSDVFVFTSICETFGISPLEALFTGVPVITTQSGGVNEFINKENGIIVPIKDSKAIAENILKILNKELQFNSELISKNAISSFGTKAFKEKMIPIYNRSIA</sequence>
<dbReference type="SUPFAM" id="SSF53756">
    <property type="entry name" value="UDP-Glycosyltransferase/glycogen phosphorylase"/>
    <property type="match status" value="1"/>
</dbReference>
<feature type="domain" description="Glycosyltransferase subfamily 4-like N-terminal" evidence="2">
    <location>
        <begin position="92"/>
        <end position="182"/>
    </location>
</feature>
<evidence type="ECO:0000313" key="4">
    <source>
        <dbReference type="Proteomes" id="UP001623852"/>
    </source>
</evidence>
<dbReference type="EC" id="2.4.-.-" evidence="3"/>
<dbReference type="Pfam" id="PF00534">
    <property type="entry name" value="Glycos_transf_1"/>
    <property type="match status" value="1"/>
</dbReference>
<dbReference type="Proteomes" id="UP001623852">
    <property type="component" value="Chromosome"/>
</dbReference>
<dbReference type="Gene3D" id="3.40.50.2000">
    <property type="entry name" value="Glycogen Phosphorylase B"/>
    <property type="match status" value="2"/>
</dbReference>
<keyword evidence="4" id="KW-1185">Reference proteome</keyword>
<protein>
    <submittedName>
        <fullName evidence="3">Glycosyltransferase family 4 protein</fullName>
        <ecNumber evidence="3">2.4.-.-</ecNumber>
    </submittedName>
</protein>
<evidence type="ECO:0000259" key="2">
    <source>
        <dbReference type="Pfam" id="PF13439"/>
    </source>
</evidence>
<dbReference type="RefSeq" id="WP_406843109.1">
    <property type="nucleotide sequence ID" value="NZ_CP150845.1"/>
</dbReference>
<accession>A0ABZ2UEW8</accession>
<keyword evidence="3" id="KW-0808">Transferase</keyword>
<organism evidence="3 4">
    <name type="scientific">Flavobacterium soyae</name>
    <dbReference type="NCBI Taxonomy" id="2903098"/>
    <lineage>
        <taxon>Bacteria</taxon>
        <taxon>Pseudomonadati</taxon>
        <taxon>Bacteroidota</taxon>
        <taxon>Flavobacteriia</taxon>
        <taxon>Flavobacteriales</taxon>
        <taxon>Flavobacteriaceae</taxon>
        <taxon>Flavobacterium</taxon>
    </lineage>
</organism>
<dbReference type="EMBL" id="CP150845">
    <property type="protein sequence ID" value="WYZ18034.1"/>
    <property type="molecule type" value="Genomic_DNA"/>
</dbReference>
<dbReference type="Pfam" id="PF13439">
    <property type="entry name" value="Glyco_transf_4"/>
    <property type="match status" value="1"/>
</dbReference>
<feature type="domain" description="Glycosyl transferase family 1" evidence="1">
    <location>
        <begin position="200"/>
        <end position="359"/>
    </location>
</feature>
<name>A0ABZ2UEW8_9FLAO</name>
<dbReference type="InterPro" id="IPR001296">
    <property type="entry name" value="Glyco_trans_1"/>
</dbReference>
<keyword evidence="3" id="KW-0328">Glycosyltransferase</keyword>
<dbReference type="InterPro" id="IPR028098">
    <property type="entry name" value="Glyco_trans_4-like_N"/>
</dbReference>
<dbReference type="GO" id="GO:0016757">
    <property type="term" value="F:glycosyltransferase activity"/>
    <property type="evidence" value="ECO:0007669"/>
    <property type="project" value="UniProtKB-KW"/>
</dbReference>
<reference evidence="3 4" key="1">
    <citation type="submission" date="2024-03" db="EMBL/GenBank/DDBJ databases">
        <title>Flavobacterium soyae.</title>
        <authorList>
            <person name="Zheng W."/>
        </authorList>
    </citation>
    <scope>NUCLEOTIDE SEQUENCE [LARGE SCALE GENOMIC DNA]</scope>
    <source>
        <strain evidence="3 4">55</strain>
    </source>
</reference>
<evidence type="ECO:0000313" key="3">
    <source>
        <dbReference type="EMBL" id="WYZ18034.1"/>
    </source>
</evidence>
<dbReference type="CDD" id="cd03801">
    <property type="entry name" value="GT4_PimA-like"/>
    <property type="match status" value="1"/>
</dbReference>